<evidence type="ECO:0000313" key="10">
    <source>
        <dbReference type="EMBL" id="TYL09462.1"/>
    </source>
</evidence>
<dbReference type="EMBL" id="VCDX01000012">
    <property type="protein sequence ID" value="TYL09462.1"/>
    <property type="molecule type" value="Genomic_DNA"/>
</dbReference>
<keyword evidence="6 7" id="KW-0472">Membrane</keyword>
<evidence type="ECO:0000256" key="7">
    <source>
        <dbReference type="SAM" id="Phobius"/>
    </source>
</evidence>
<protein>
    <submittedName>
        <fullName evidence="9">Cryptic autophosphorylating protein tyrosine kinase Etk</fullName>
    </submittedName>
</protein>
<dbReference type="InterPro" id="IPR050445">
    <property type="entry name" value="Bact_polysacc_biosynth/exp"/>
</dbReference>
<sequence length="279" mass="30960">MNIPLAANTQQYEDEIDLREMLLVLWRQRLLIAFVTLAAVLAAVVASLALPKIYRVEALVEMERLDQKSPQQNEGKEILESRALLAKALQQLAIPADPLTFKATGEVVKDTDYLKFSLEGRDPGQVAALAGKMLTLFVDQRNQLYKERRAPLEEKLQKITQDLEQSETETGKINQLVSNLEKAPLGDLEKRLYELQLSQLRGLQAQEKVGLMEQYLSLQDKLAAIQPARVVDGVSDPVKVRPRLLLNVAVAFILGLMVGIFLAFGRNMMAGASPGAGDK</sequence>
<evidence type="ECO:0000256" key="1">
    <source>
        <dbReference type="ARBA" id="ARBA00004651"/>
    </source>
</evidence>
<dbReference type="InterPro" id="IPR003856">
    <property type="entry name" value="LPS_length_determ_N"/>
</dbReference>
<evidence type="ECO:0000313" key="12">
    <source>
        <dbReference type="Proteomes" id="UP000322283"/>
    </source>
</evidence>
<proteinExistence type="inferred from homology"/>
<name>A0AAC9HGN7_NEOTH</name>
<feature type="transmembrane region" description="Helical" evidence="7">
    <location>
        <begin position="30"/>
        <end position="50"/>
    </location>
</feature>
<keyword evidence="9" id="KW-0418">Kinase</keyword>
<evidence type="ECO:0000256" key="2">
    <source>
        <dbReference type="ARBA" id="ARBA00006683"/>
    </source>
</evidence>
<evidence type="ECO:0000256" key="4">
    <source>
        <dbReference type="ARBA" id="ARBA00022692"/>
    </source>
</evidence>
<evidence type="ECO:0000256" key="5">
    <source>
        <dbReference type="ARBA" id="ARBA00022989"/>
    </source>
</evidence>
<reference evidence="10 12" key="2">
    <citation type="submission" date="2019-05" db="EMBL/GenBank/DDBJ databases">
        <title>Genome sequence of Moorella thermoacetica ATCC 33924.</title>
        <authorList>
            <person name="Poehlein A."/>
            <person name="Bengelsdorf F.R."/>
            <person name="Duerre P."/>
            <person name="Daniel R."/>
        </authorList>
    </citation>
    <scope>NUCLEOTIDE SEQUENCE [LARGE SCALE GENOMIC DNA]</scope>
    <source>
        <strain evidence="10 12">ATCC 33924</strain>
    </source>
</reference>
<evidence type="ECO:0000256" key="6">
    <source>
        <dbReference type="ARBA" id="ARBA00023136"/>
    </source>
</evidence>
<dbReference type="Proteomes" id="UP000322283">
    <property type="component" value="Unassembled WGS sequence"/>
</dbReference>
<dbReference type="Proteomes" id="UP000094598">
    <property type="component" value="Chromosome"/>
</dbReference>
<keyword evidence="5 7" id="KW-1133">Transmembrane helix</keyword>
<evidence type="ECO:0000313" key="11">
    <source>
        <dbReference type="Proteomes" id="UP000094598"/>
    </source>
</evidence>
<reference evidence="9 11" key="1">
    <citation type="submission" date="2016-08" db="EMBL/GenBank/DDBJ databases">
        <title>Moorella thermoacetica DSM 103132.</title>
        <authorList>
            <person name="Jendresen C.B."/>
            <person name="Redl S.M."/>
            <person name="Jensen T.O."/>
            <person name="Nielsen A.T."/>
        </authorList>
    </citation>
    <scope>NUCLEOTIDE SEQUENCE [LARGE SCALE GENOMIC DNA]</scope>
    <source>
        <strain evidence="9 11">DSM 103132</strain>
    </source>
</reference>
<keyword evidence="4 7" id="KW-0812">Transmembrane</keyword>
<dbReference type="AlphaFoldDB" id="A0AAC9HGN7"/>
<dbReference type="GO" id="GO:0005886">
    <property type="term" value="C:plasma membrane"/>
    <property type="evidence" value="ECO:0007669"/>
    <property type="project" value="UniProtKB-SubCell"/>
</dbReference>
<keyword evidence="3" id="KW-1003">Cell membrane</keyword>
<dbReference type="RefSeq" id="WP_069588675.1">
    <property type="nucleotide sequence ID" value="NZ_CP017019.1"/>
</dbReference>
<keyword evidence="9" id="KW-0808">Transferase</keyword>
<comment type="similarity">
    <text evidence="2">Belongs to the CpsC/CapA family.</text>
</comment>
<comment type="subcellular location">
    <subcellularLocation>
        <location evidence="1">Cell membrane</location>
        <topology evidence="1">Multi-pass membrane protein</topology>
    </subcellularLocation>
</comment>
<evidence type="ECO:0000259" key="8">
    <source>
        <dbReference type="Pfam" id="PF02706"/>
    </source>
</evidence>
<dbReference type="GO" id="GO:0004713">
    <property type="term" value="F:protein tyrosine kinase activity"/>
    <property type="evidence" value="ECO:0007669"/>
    <property type="project" value="TreeGrafter"/>
</dbReference>
<evidence type="ECO:0000256" key="3">
    <source>
        <dbReference type="ARBA" id="ARBA00022475"/>
    </source>
</evidence>
<organism evidence="9 11">
    <name type="scientific">Neomoorella thermoacetica</name>
    <name type="common">Clostridium thermoaceticum</name>
    <dbReference type="NCBI Taxonomy" id="1525"/>
    <lineage>
        <taxon>Bacteria</taxon>
        <taxon>Bacillati</taxon>
        <taxon>Bacillota</taxon>
        <taxon>Clostridia</taxon>
        <taxon>Neomoorellales</taxon>
        <taxon>Neomoorellaceae</taxon>
        <taxon>Neomoorella</taxon>
    </lineage>
</organism>
<accession>A0AAC9HGN7</accession>
<dbReference type="PANTHER" id="PTHR32309">
    <property type="entry name" value="TYROSINE-PROTEIN KINASE"/>
    <property type="match status" value="1"/>
</dbReference>
<dbReference type="PANTHER" id="PTHR32309:SF13">
    <property type="entry name" value="FERRIC ENTEROBACTIN TRANSPORT PROTEIN FEPE"/>
    <property type="match status" value="1"/>
</dbReference>
<feature type="transmembrane region" description="Helical" evidence="7">
    <location>
        <begin position="244"/>
        <end position="264"/>
    </location>
</feature>
<dbReference type="Pfam" id="PF02706">
    <property type="entry name" value="Wzz"/>
    <property type="match status" value="1"/>
</dbReference>
<feature type="domain" description="Polysaccharide chain length determinant N-terminal" evidence="8">
    <location>
        <begin position="14"/>
        <end position="92"/>
    </location>
</feature>
<dbReference type="EMBL" id="CP017019">
    <property type="protein sequence ID" value="AOQ23345.1"/>
    <property type="molecule type" value="Genomic_DNA"/>
</dbReference>
<evidence type="ECO:0000313" key="9">
    <source>
        <dbReference type="EMBL" id="AOQ23345.1"/>
    </source>
</evidence>
<keyword evidence="12" id="KW-1185">Reference proteome</keyword>
<gene>
    <name evidence="9" type="ORF">Maut_00887</name>
    <name evidence="10" type="ORF">MTAT_25470</name>
</gene>